<comment type="caution">
    <text evidence="1">The sequence shown here is derived from an EMBL/GenBank/DDBJ whole genome shotgun (WGS) entry which is preliminary data.</text>
</comment>
<evidence type="ECO:0008006" key="3">
    <source>
        <dbReference type="Google" id="ProtNLM"/>
    </source>
</evidence>
<accession>A0ABQ6F6G5</accession>
<organism evidence="1 2">
    <name type="scientific">Vibrio zhanjiangensis</name>
    <dbReference type="NCBI Taxonomy" id="1046128"/>
    <lineage>
        <taxon>Bacteria</taxon>
        <taxon>Pseudomonadati</taxon>
        <taxon>Pseudomonadota</taxon>
        <taxon>Gammaproteobacteria</taxon>
        <taxon>Vibrionales</taxon>
        <taxon>Vibrionaceae</taxon>
        <taxon>Vibrio</taxon>
    </lineage>
</organism>
<reference evidence="2" key="1">
    <citation type="journal article" date="2019" name="Int. J. Syst. Evol. Microbiol.">
        <title>The Global Catalogue of Microorganisms (GCM) 10K type strain sequencing project: providing services to taxonomists for standard genome sequencing and annotation.</title>
        <authorList>
            <consortium name="The Broad Institute Genomics Platform"/>
            <consortium name="The Broad Institute Genome Sequencing Center for Infectious Disease"/>
            <person name="Wu L."/>
            <person name="Ma J."/>
        </authorList>
    </citation>
    <scope>NUCLEOTIDE SEQUENCE [LARGE SCALE GENOMIC DNA]</scope>
    <source>
        <strain evidence="2">NBRC 108723</strain>
    </source>
</reference>
<dbReference type="EMBL" id="BSPW01000096">
    <property type="protein sequence ID" value="GLT20180.1"/>
    <property type="molecule type" value="Genomic_DNA"/>
</dbReference>
<name>A0ABQ6F6G5_9VIBR</name>
<proteinExistence type="predicted"/>
<protein>
    <recommendedName>
        <fullName evidence="3">VCBS repeat-containing protein</fullName>
    </recommendedName>
</protein>
<keyword evidence="2" id="KW-1185">Reference proteome</keyword>
<evidence type="ECO:0000313" key="1">
    <source>
        <dbReference type="EMBL" id="GLT20180.1"/>
    </source>
</evidence>
<evidence type="ECO:0000313" key="2">
    <source>
        <dbReference type="Proteomes" id="UP001157138"/>
    </source>
</evidence>
<dbReference type="Proteomes" id="UP001157138">
    <property type="component" value="Unassembled WGS sequence"/>
</dbReference>
<gene>
    <name evidence="1" type="ORF">GCM10007938_39630</name>
</gene>
<sequence>MLVFTVSVLFSSNIAASDYVVSDPRVLLPGEDIKHFSISDLNGDGVNELVFVTASGQLKYSQLIGLGRGLIDEAQFESLKNKRFSMSVSLVGDSRYNTTLVTNHQREIFILRSERYKACAANMRLDNNRVLAKYGDNIRYELTYISDDFIAGKMMCNNNGIAQTEDIRFTAVLE</sequence>